<dbReference type="EMBL" id="NJES01000171">
    <property type="protein sequence ID" value="PHH76284.1"/>
    <property type="molecule type" value="Genomic_DNA"/>
</dbReference>
<reference evidence="2 3" key="1">
    <citation type="submission" date="2017-06" db="EMBL/GenBank/DDBJ databases">
        <title>Ant-infecting Ophiocordyceps genomes reveal a high diversity of potential behavioral manipulation genes and a possible major role for enterotoxins.</title>
        <authorList>
            <person name="De Bekker C."/>
            <person name="Evans H.C."/>
            <person name="Brachmann A."/>
            <person name="Hughes D.P."/>
        </authorList>
    </citation>
    <scope>NUCLEOTIDE SEQUENCE [LARGE SCALE GENOMIC DNA]</scope>
    <source>
        <strain evidence="2 3">Map16</strain>
    </source>
</reference>
<evidence type="ECO:0000313" key="3">
    <source>
        <dbReference type="Proteomes" id="UP000226431"/>
    </source>
</evidence>
<accession>A0A2C5ZA45</accession>
<gene>
    <name evidence="2" type="ORF">CDD80_1665</name>
</gene>
<dbReference type="Proteomes" id="UP000226431">
    <property type="component" value="Unassembled WGS sequence"/>
</dbReference>
<dbReference type="InterPro" id="IPR045564">
    <property type="entry name" value="DUF5910"/>
</dbReference>
<protein>
    <submittedName>
        <fullName evidence="2">Uncharacterized protein</fullName>
    </submittedName>
</protein>
<evidence type="ECO:0000313" key="2">
    <source>
        <dbReference type="EMBL" id="PHH76284.1"/>
    </source>
</evidence>
<dbReference type="AlphaFoldDB" id="A0A2C5ZA45"/>
<name>A0A2C5ZA45_9HYPO</name>
<comment type="caution">
    <text evidence="2">The sequence shown here is derived from an EMBL/GenBank/DDBJ whole genome shotgun (WGS) entry which is preliminary data.</text>
</comment>
<sequence>MADGQDREQMYLNKYIQVSTTTPADSIIRLSEIPGDGATKQMLIPPSLLNDQRGGLGIKIIVGGPDNPDVDYGKFEVVDYGNFRNVVGEPIKALTYQEKTKRLRNAIQDVTYGLSNAETLYDITEWDGKVAQKGIDKLAEEMVGGGHYTRKVMKEGRTEEYLAVRKEYAEYRIKVVEKKMEILKKAGSAVELNSFADRLTKELAKQAKDLQQLTKNIKELPDTIAKLTQEIDNLEAKLTETGARPGGRDSASGEEGSSEGVEDST</sequence>
<keyword evidence="3" id="KW-1185">Reference proteome</keyword>
<dbReference type="Pfam" id="PF19287">
    <property type="entry name" value="DUF5910"/>
    <property type="match status" value="1"/>
</dbReference>
<proteinExistence type="predicted"/>
<organism evidence="2 3">
    <name type="scientific">Ophiocordyceps camponoti-rufipedis</name>
    <dbReference type="NCBI Taxonomy" id="2004952"/>
    <lineage>
        <taxon>Eukaryota</taxon>
        <taxon>Fungi</taxon>
        <taxon>Dikarya</taxon>
        <taxon>Ascomycota</taxon>
        <taxon>Pezizomycotina</taxon>
        <taxon>Sordariomycetes</taxon>
        <taxon>Hypocreomycetidae</taxon>
        <taxon>Hypocreales</taxon>
        <taxon>Ophiocordycipitaceae</taxon>
        <taxon>Ophiocordyceps</taxon>
    </lineage>
</organism>
<evidence type="ECO:0000256" key="1">
    <source>
        <dbReference type="SAM" id="MobiDB-lite"/>
    </source>
</evidence>
<feature type="region of interest" description="Disordered" evidence="1">
    <location>
        <begin position="237"/>
        <end position="265"/>
    </location>
</feature>
<dbReference type="OrthoDB" id="4540223at2759"/>
<feature type="compositionally biased region" description="Acidic residues" evidence="1">
    <location>
        <begin position="256"/>
        <end position="265"/>
    </location>
</feature>